<evidence type="ECO:0000313" key="2">
    <source>
        <dbReference type="Proteomes" id="UP001218218"/>
    </source>
</evidence>
<dbReference type="EMBL" id="JARIHO010000031">
    <property type="protein sequence ID" value="KAJ7336448.1"/>
    <property type="molecule type" value="Genomic_DNA"/>
</dbReference>
<organism evidence="1 2">
    <name type="scientific">Mycena albidolilacea</name>
    <dbReference type="NCBI Taxonomy" id="1033008"/>
    <lineage>
        <taxon>Eukaryota</taxon>
        <taxon>Fungi</taxon>
        <taxon>Dikarya</taxon>
        <taxon>Basidiomycota</taxon>
        <taxon>Agaricomycotina</taxon>
        <taxon>Agaricomycetes</taxon>
        <taxon>Agaricomycetidae</taxon>
        <taxon>Agaricales</taxon>
        <taxon>Marasmiineae</taxon>
        <taxon>Mycenaceae</taxon>
        <taxon>Mycena</taxon>
    </lineage>
</organism>
<evidence type="ECO:0008006" key="3">
    <source>
        <dbReference type="Google" id="ProtNLM"/>
    </source>
</evidence>
<dbReference type="Gene3D" id="3.30.70.100">
    <property type="match status" value="2"/>
</dbReference>
<accession>A0AAD6ZT95</accession>
<dbReference type="SUPFAM" id="SSF54909">
    <property type="entry name" value="Dimeric alpha+beta barrel"/>
    <property type="match status" value="1"/>
</dbReference>
<dbReference type="InterPro" id="IPR011008">
    <property type="entry name" value="Dimeric_a/b-barrel"/>
</dbReference>
<name>A0AAD6ZT95_9AGAR</name>
<reference evidence="1" key="1">
    <citation type="submission" date="2023-03" db="EMBL/GenBank/DDBJ databases">
        <title>Massive genome expansion in bonnet fungi (Mycena s.s.) driven by repeated elements and novel gene families across ecological guilds.</title>
        <authorList>
            <consortium name="Lawrence Berkeley National Laboratory"/>
            <person name="Harder C.B."/>
            <person name="Miyauchi S."/>
            <person name="Viragh M."/>
            <person name="Kuo A."/>
            <person name="Thoen E."/>
            <person name="Andreopoulos B."/>
            <person name="Lu D."/>
            <person name="Skrede I."/>
            <person name="Drula E."/>
            <person name="Henrissat B."/>
            <person name="Morin E."/>
            <person name="Kohler A."/>
            <person name="Barry K."/>
            <person name="LaButti K."/>
            <person name="Morin E."/>
            <person name="Salamov A."/>
            <person name="Lipzen A."/>
            <person name="Mereny Z."/>
            <person name="Hegedus B."/>
            <person name="Baldrian P."/>
            <person name="Stursova M."/>
            <person name="Weitz H."/>
            <person name="Taylor A."/>
            <person name="Grigoriev I.V."/>
            <person name="Nagy L.G."/>
            <person name="Martin F."/>
            <person name="Kauserud H."/>
        </authorList>
    </citation>
    <scope>NUCLEOTIDE SEQUENCE</scope>
    <source>
        <strain evidence="1">CBHHK002</strain>
    </source>
</reference>
<protein>
    <recommendedName>
        <fullName evidence="3">ABM domain-containing protein</fullName>
    </recommendedName>
</protein>
<dbReference type="Proteomes" id="UP001218218">
    <property type="component" value="Unassembled WGS sequence"/>
</dbReference>
<keyword evidence="2" id="KW-1185">Reference proteome</keyword>
<comment type="caution">
    <text evidence="1">The sequence shown here is derived from an EMBL/GenBank/DDBJ whole genome shotgun (WGS) entry which is preliminary data.</text>
</comment>
<evidence type="ECO:0000313" key="1">
    <source>
        <dbReference type="EMBL" id="KAJ7336448.1"/>
    </source>
</evidence>
<proteinExistence type="predicted"/>
<gene>
    <name evidence="1" type="ORF">DFH08DRAFT_939431</name>
</gene>
<sequence length="200" mass="21385">MFTIQRIAFTASTSFASDANIFSVPLEIVRSTPGFVSAFRGLQIDDGKTGYFITVWQSAEDYASFTQGGAYSDFLAALRPAATGELEVHHVPADAVNPTTALSAPATELVIFTLKTGVTPAEISPLFDDLARGLNAASGAHPPCVWAPSKVSGNHILVFVGWDTVEAHWDAVKEGTELHSVIQLLLKKSDFVLGHVNLVE</sequence>
<dbReference type="AlphaFoldDB" id="A0AAD6ZT95"/>